<dbReference type="Proteomes" id="UP000659654">
    <property type="component" value="Unassembled WGS sequence"/>
</dbReference>
<accession>A0A1I7SSY8</accession>
<feature type="transmembrane region" description="Helical" evidence="5">
    <location>
        <begin position="303"/>
        <end position="331"/>
    </location>
</feature>
<dbReference type="Gene3D" id="1.20.1070.10">
    <property type="entry name" value="Rhodopsin 7-helix transmembrane proteins"/>
    <property type="match status" value="1"/>
</dbReference>
<dbReference type="EMBL" id="CAJFDI010000003">
    <property type="protein sequence ID" value="CAD5221801.1"/>
    <property type="molecule type" value="Genomic_DNA"/>
</dbReference>
<evidence type="ECO:0000256" key="4">
    <source>
        <dbReference type="ARBA" id="ARBA00023136"/>
    </source>
</evidence>
<dbReference type="Proteomes" id="UP000582659">
    <property type="component" value="Unassembled WGS sequence"/>
</dbReference>
<organism evidence="9 11">
    <name type="scientific">Bursaphelenchus xylophilus</name>
    <name type="common">Pinewood nematode worm</name>
    <name type="synonym">Aphelenchoides xylophilus</name>
    <dbReference type="NCBI Taxonomy" id="6326"/>
    <lineage>
        <taxon>Eukaryota</taxon>
        <taxon>Metazoa</taxon>
        <taxon>Ecdysozoa</taxon>
        <taxon>Nematoda</taxon>
        <taxon>Chromadorea</taxon>
        <taxon>Rhabditida</taxon>
        <taxon>Tylenchina</taxon>
        <taxon>Tylenchomorpha</taxon>
        <taxon>Aphelenchoidea</taxon>
        <taxon>Aphelenchoididae</taxon>
        <taxon>Bursaphelenchus</taxon>
    </lineage>
</organism>
<dbReference type="SUPFAM" id="SSF81321">
    <property type="entry name" value="Family A G protein-coupled receptor-like"/>
    <property type="match status" value="1"/>
</dbReference>
<reference evidence="11" key="1">
    <citation type="submission" date="2016-11" db="UniProtKB">
        <authorList>
            <consortium name="WormBaseParasite"/>
        </authorList>
    </citation>
    <scope>IDENTIFICATION</scope>
</reference>
<keyword evidence="4 5" id="KW-0472">Membrane</keyword>
<dbReference type="CDD" id="cd14978">
    <property type="entry name" value="7tmA_FMRFamide_R-like"/>
    <property type="match status" value="1"/>
</dbReference>
<dbReference type="InterPro" id="IPR000276">
    <property type="entry name" value="GPCR_Rhodpsn"/>
</dbReference>
<evidence type="ECO:0000256" key="3">
    <source>
        <dbReference type="ARBA" id="ARBA00022989"/>
    </source>
</evidence>
<feature type="transmembrane region" description="Helical" evidence="5">
    <location>
        <begin position="245"/>
        <end position="262"/>
    </location>
</feature>
<evidence type="ECO:0000313" key="9">
    <source>
        <dbReference type="Proteomes" id="UP000095284"/>
    </source>
</evidence>
<evidence type="ECO:0000256" key="1">
    <source>
        <dbReference type="ARBA" id="ARBA00004370"/>
    </source>
</evidence>
<dbReference type="InterPro" id="IPR053326">
    <property type="entry name" value="GPCR1-like"/>
</dbReference>
<dbReference type="PANTHER" id="PTHR47632:SF3">
    <property type="entry name" value="G-PROTEIN COUPLED RECEPTORS FAMILY 1 PROFILE DOMAIN-CONTAINING PROTEIN"/>
    <property type="match status" value="1"/>
</dbReference>
<feature type="transmembrane region" description="Helical" evidence="5">
    <location>
        <begin position="343"/>
        <end position="364"/>
    </location>
</feature>
<dbReference type="PROSITE" id="PS50262">
    <property type="entry name" value="G_PROTEIN_RECEP_F1_2"/>
    <property type="match status" value="1"/>
</dbReference>
<evidence type="ECO:0000313" key="10">
    <source>
        <dbReference type="Proteomes" id="UP000659654"/>
    </source>
</evidence>
<dbReference type="InterPro" id="IPR017452">
    <property type="entry name" value="GPCR_Rhodpsn_7TM"/>
</dbReference>
<dbReference type="OrthoDB" id="10011262at2759"/>
<protein>
    <submittedName>
        <fullName evidence="7">(pine wood nematode) hypothetical protein</fullName>
    </submittedName>
    <submittedName>
        <fullName evidence="11">G_PROTEIN_RECEP_F1_2 domain-containing protein</fullName>
    </submittedName>
</protein>
<dbReference type="Proteomes" id="UP000095284">
    <property type="component" value="Unplaced"/>
</dbReference>
<reference evidence="8" key="2">
    <citation type="submission" date="2020-08" db="EMBL/GenBank/DDBJ databases">
        <authorList>
            <person name="Kikuchi T."/>
        </authorList>
    </citation>
    <scope>NUCLEOTIDE SEQUENCE</scope>
    <source>
        <strain evidence="7">Ka4C1</strain>
    </source>
</reference>
<evidence type="ECO:0000259" key="6">
    <source>
        <dbReference type="PROSITE" id="PS50262"/>
    </source>
</evidence>
<feature type="transmembrane region" description="Helical" evidence="5">
    <location>
        <begin position="376"/>
        <end position="401"/>
    </location>
</feature>
<feature type="transmembrane region" description="Helical" evidence="5">
    <location>
        <begin position="161"/>
        <end position="183"/>
    </location>
</feature>
<sequence length="474" mass="53628">MDKFNSGGQQKKAEKTARAGFEAGPRLDSLSLDKKAIFDQSPLRPRLAHHYSLPNVLMEEPDYGFELQPTIYPSHCSAVNNTAFANVEFLHSYSIISWPNFTNCLPNCGMCTNFASDQMYLIYNFFVIGFILPLISFCGIFGNGFSAFVYSRPAMRTSTNLYLCALGCSDNAVIITALFLFFLDSIRKYSLQLTIGYNVLSPYIYPAGMIAQTCSVYFTLVAAIDCFAQVCLPESCKKFFSRPKTVTILICSVALFSIAYNLPHCFESVLVECWHPQFGAASIEVCPAPFRFHETYTLVYYQYMYSIFLAIGPLILLIILNTCIILSTMVFKTADCDPSDNMALILVVLLFISCNVIALLINVFESNLSNVLQWRINYIIDISNLLVVFNSSFNFVIYYRFSKLFRRSFKLNILGRCFGKKTVMFTHYNSPNQNLMAKIEPSGNTITTYRYPEHESFESLDEKLKAAANTEVLI</sequence>
<dbReference type="eggNOG" id="KOG3656">
    <property type="taxonomic scope" value="Eukaryota"/>
</dbReference>
<keyword evidence="2 5" id="KW-0812">Transmembrane</keyword>
<evidence type="ECO:0000313" key="11">
    <source>
        <dbReference type="WBParaSite" id="BXY_1615600.1"/>
    </source>
</evidence>
<dbReference type="GO" id="GO:0004930">
    <property type="term" value="F:G protein-coupled receptor activity"/>
    <property type="evidence" value="ECO:0007669"/>
    <property type="project" value="InterPro"/>
</dbReference>
<dbReference type="Pfam" id="PF00001">
    <property type="entry name" value="7tm_1"/>
    <property type="match status" value="1"/>
</dbReference>
<evidence type="ECO:0000256" key="5">
    <source>
        <dbReference type="SAM" id="Phobius"/>
    </source>
</evidence>
<evidence type="ECO:0000313" key="7">
    <source>
        <dbReference type="EMBL" id="CAD5221801.1"/>
    </source>
</evidence>
<name>A0A1I7SSY8_BURXY</name>
<feature type="transmembrane region" description="Helical" evidence="5">
    <location>
        <begin position="120"/>
        <end position="149"/>
    </location>
</feature>
<dbReference type="WBParaSite" id="BXY_1615600.1">
    <property type="protein sequence ID" value="BXY_1615600.1"/>
    <property type="gene ID" value="BXY_1615600"/>
</dbReference>
<comment type="subcellular location">
    <subcellularLocation>
        <location evidence="1">Membrane</location>
    </subcellularLocation>
</comment>
<evidence type="ECO:0000313" key="8">
    <source>
        <dbReference type="EMBL" id="CAG9108834.1"/>
    </source>
</evidence>
<keyword evidence="3 5" id="KW-1133">Transmembrane helix</keyword>
<dbReference type="GO" id="GO:0016020">
    <property type="term" value="C:membrane"/>
    <property type="evidence" value="ECO:0007669"/>
    <property type="project" value="UniProtKB-SubCell"/>
</dbReference>
<feature type="domain" description="G-protein coupled receptors family 1 profile" evidence="6">
    <location>
        <begin position="142"/>
        <end position="398"/>
    </location>
</feature>
<dbReference type="AlphaFoldDB" id="A0A1I7SSY8"/>
<dbReference type="EMBL" id="CAJFCV020000003">
    <property type="protein sequence ID" value="CAG9108834.1"/>
    <property type="molecule type" value="Genomic_DNA"/>
</dbReference>
<gene>
    <name evidence="7" type="ORF">BXYJ_LOCUS6859</name>
</gene>
<dbReference type="PRINTS" id="PR00237">
    <property type="entry name" value="GPCRRHODOPSN"/>
</dbReference>
<evidence type="ECO:0000256" key="2">
    <source>
        <dbReference type="ARBA" id="ARBA00022692"/>
    </source>
</evidence>
<dbReference type="PANTHER" id="PTHR47632">
    <property type="entry name" value="FMRFAMIDE PEPTIDE RECEPTOR FAMILY-RELATED"/>
    <property type="match status" value="1"/>
</dbReference>
<feature type="transmembrane region" description="Helical" evidence="5">
    <location>
        <begin position="203"/>
        <end position="224"/>
    </location>
</feature>
<keyword evidence="10" id="KW-1185">Reference proteome</keyword>
<proteinExistence type="predicted"/>